<evidence type="ECO:0000256" key="1">
    <source>
        <dbReference type="SAM" id="Phobius"/>
    </source>
</evidence>
<name>A0A5P8JUV9_9LACO</name>
<feature type="transmembrane region" description="Helical" evidence="1">
    <location>
        <begin position="63"/>
        <end position="92"/>
    </location>
</feature>
<feature type="transmembrane region" description="Helical" evidence="1">
    <location>
        <begin position="7"/>
        <end position="25"/>
    </location>
</feature>
<dbReference type="InterPro" id="IPR045691">
    <property type="entry name" value="DUF6056"/>
</dbReference>
<gene>
    <name evidence="2" type="ORF">LM010_13955</name>
</gene>
<evidence type="ECO:0000313" key="2">
    <source>
        <dbReference type="EMBL" id="QFQ92451.1"/>
    </source>
</evidence>
<evidence type="ECO:0000313" key="3">
    <source>
        <dbReference type="Proteomes" id="UP000388452"/>
    </source>
</evidence>
<dbReference type="RefSeq" id="WP_152164818.1">
    <property type="nucleotide sequence ID" value="NZ_CP045068.1"/>
</dbReference>
<reference evidence="2 3" key="1">
    <citation type="submission" date="2019-10" db="EMBL/GenBank/DDBJ databases">
        <title>Genome sequencing of Lactobacillus manihotivorans.</title>
        <authorList>
            <person name="Kim K."/>
        </authorList>
    </citation>
    <scope>NUCLEOTIDE SEQUENCE [LARGE SCALE GENOMIC DNA]</scope>
    <source>
        <strain evidence="2 3">LM010</strain>
    </source>
</reference>
<protein>
    <submittedName>
        <fullName evidence="2">Uncharacterized protein</fullName>
    </submittedName>
</protein>
<dbReference type="EMBL" id="CP045068">
    <property type="protein sequence ID" value="QFQ92451.1"/>
    <property type="molecule type" value="Genomic_DNA"/>
</dbReference>
<keyword evidence="1" id="KW-0812">Transmembrane</keyword>
<dbReference type="Pfam" id="PF19528">
    <property type="entry name" value="DUF6056"/>
    <property type="match status" value="1"/>
</dbReference>
<keyword evidence="1" id="KW-1133">Transmembrane helix</keyword>
<proteinExistence type="predicted"/>
<keyword evidence="1" id="KW-0472">Membrane</keyword>
<dbReference type="Proteomes" id="UP000388452">
    <property type="component" value="Chromosome"/>
</dbReference>
<dbReference type="AlphaFoldDB" id="A0A5P8JUV9"/>
<accession>A0A5P8JUV9</accession>
<sequence length="152" mass="17706">MKRIHPLQLAVLVIEFLITFSWNLMMPLMNDDLTFASLPSVASLFHASFHDYFYWNGRFFGQIIARLLAFMPHIASSALNGLAFILLTYLMVSRGTLFRRPIFKIIRRNLPLFRRFFLRFDDFSIPILHYIPATVSSHRNRPADADLLTVLS</sequence>
<organism evidence="2 3">
    <name type="scientific">Lacticaseibacillus manihotivorans</name>
    <dbReference type="NCBI Taxonomy" id="88233"/>
    <lineage>
        <taxon>Bacteria</taxon>
        <taxon>Bacillati</taxon>
        <taxon>Bacillota</taxon>
        <taxon>Bacilli</taxon>
        <taxon>Lactobacillales</taxon>
        <taxon>Lactobacillaceae</taxon>
        <taxon>Lacticaseibacillus</taxon>
    </lineage>
</organism>